<dbReference type="EMBL" id="LAZR01063819">
    <property type="protein sequence ID" value="KKK58750.1"/>
    <property type="molecule type" value="Genomic_DNA"/>
</dbReference>
<proteinExistence type="predicted"/>
<sequence>MTKRDFIRMAKWISENTSADEEWAHIRASHIKFVCHIAEEAEKLQGNRKVFEKELFLRAIVHYDKERKTEK</sequence>
<accession>A0A0F8XCR3</accession>
<reference evidence="1" key="1">
    <citation type="journal article" date="2015" name="Nature">
        <title>Complex archaea that bridge the gap between prokaryotes and eukaryotes.</title>
        <authorList>
            <person name="Spang A."/>
            <person name="Saw J.H."/>
            <person name="Jorgensen S.L."/>
            <person name="Zaremba-Niedzwiedzka K."/>
            <person name="Martijn J."/>
            <person name="Lind A.E."/>
            <person name="van Eijk R."/>
            <person name="Schleper C."/>
            <person name="Guy L."/>
            <person name="Ettema T.J."/>
        </authorList>
    </citation>
    <scope>NUCLEOTIDE SEQUENCE</scope>
</reference>
<gene>
    <name evidence="1" type="ORF">LCGC14_3041300</name>
</gene>
<dbReference type="AlphaFoldDB" id="A0A0F8XCR3"/>
<protein>
    <submittedName>
        <fullName evidence="1">Uncharacterized protein</fullName>
    </submittedName>
</protein>
<name>A0A0F8XCR3_9ZZZZ</name>
<comment type="caution">
    <text evidence="1">The sequence shown here is derived from an EMBL/GenBank/DDBJ whole genome shotgun (WGS) entry which is preliminary data.</text>
</comment>
<evidence type="ECO:0000313" key="1">
    <source>
        <dbReference type="EMBL" id="KKK58750.1"/>
    </source>
</evidence>
<organism evidence="1">
    <name type="scientific">marine sediment metagenome</name>
    <dbReference type="NCBI Taxonomy" id="412755"/>
    <lineage>
        <taxon>unclassified sequences</taxon>
        <taxon>metagenomes</taxon>
        <taxon>ecological metagenomes</taxon>
    </lineage>
</organism>